<keyword evidence="1" id="KW-1133">Transmembrane helix</keyword>
<sequence>MTVEIVIALFALIHFIWCLFEVFCHFNFYYCIQIIPYAILINILSYLNIKKSDVCVQTNFQQTHTKVETLTDAFACGDTERLVFETANSAQPTLGDCEHKYLQHPNNQFLDNYYDLSSQSTNSFLTQITSHQAPLLLYQGGNEEHPEIDPLSSEVEEPEPIEIFQNSKEILSLLDNPSDDLPSQAEGTNPFLTEITSHQVPLLLYQDENEERPEIDPLSSEVEEPEPIEIFQNSKEILSLLDNPSNDLPSQAEGTNPFLTEITSHQVPLLLYQGENEERPEIDPLCFEVEEPELIEIFQNSKKTFSLLDSPCPQDFTINPFLVTNSFALKSTNPFKGSLNENTNIFSGAPEEPKNCLLDASVSQKNDGISPGVSRPKLSLKRTANTAMSWIKSRFSVGRSPRYQKLK</sequence>
<reference evidence="2 3" key="1">
    <citation type="journal article" date="2019" name="Sci. Rep.">
        <title>Orb-weaving spider Araneus ventricosus genome elucidates the spidroin gene catalogue.</title>
        <authorList>
            <person name="Kono N."/>
            <person name="Nakamura H."/>
            <person name="Ohtoshi R."/>
            <person name="Moran D.A.P."/>
            <person name="Shinohara A."/>
            <person name="Yoshida Y."/>
            <person name="Fujiwara M."/>
            <person name="Mori M."/>
            <person name="Tomita M."/>
            <person name="Arakawa K."/>
        </authorList>
    </citation>
    <scope>NUCLEOTIDE SEQUENCE [LARGE SCALE GENOMIC DNA]</scope>
</reference>
<gene>
    <name evidence="2" type="ORF">AVEN_239760_1</name>
</gene>
<dbReference type="EMBL" id="BGPR01002652">
    <property type="protein sequence ID" value="GBM76918.1"/>
    <property type="molecule type" value="Genomic_DNA"/>
</dbReference>
<comment type="caution">
    <text evidence="2">The sequence shown here is derived from an EMBL/GenBank/DDBJ whole genome shotgun (WGS) entry which is preliminary data.</text>
</comment>
<protein>
    <submittedName>
        <fullName evidence="2">Uncharacterized protein</fullName>
    </submittedName>
</protein>
<keyword evidence="1" id="KW-0812">Transmembrane</keyword>
<dbReference type="AlphaFoldDB" id="A0A4Y2IGV1"/>
<keyword evidence="3" id="KW-1185">Reference proteome</keyword>
<evidence type="ECO:0000256" key="1">
    <source>
        <dbReference type="SAM" id="Phobius"/>
    </source>
</evidence>
<feature type="transmembrane region" description="Helical" evidence="1">
    <location>
        <begin position="6"/>
        <end position="23"/>
    </location>
</feature>
<organism evidence="2 3">
    <name type="scientific">Araneus ventricosus</name>
    <name type="common">Orbweaver spider</name>
    <name type="synonym">Epeira ventricosa</name>
    <dbReference type="NCBI Taxonomy" id="182803"/>
    <lineage>
        <taxon>Eukaryota</taxon>
        <taxon>Metazoa</taxon>
        <taxon>Ecdysozoa</taxon>
        <taxon>Arthropoda</taxon>
        <taxon>Chelicerata</taxon>
        <taxon>Arachnida</taxon>
        <taxon>Araneae</taxon>
        <taxon>Araneomorphae</taxon>
        <taxon>Entelegynae</taxon>
        <taxon>Araneoidea</taxon>
        <taxon>Araneidae</taxon>
        <taxon>Araneus</taxon>
    </lineage>
</organism>
<name>A0A4Y2IGV1_ARAVE</name>
<evidence type="ECO:0000313" key="2">
    <source>
        <dbReference type="EMBL" id="GBM76918.1"/>
    </source>
</evidence>
<proteinExistence type="predicted"/>
<keyword evidence="1" id="KW-0472">Membrane</keyword>
<dbReference type="Proteomes" id="UP000499080">
    <property type="component" value="Unassembled WGS sequence"/>
</dbReference>
<evidence type="ECO:0000313" key="3">
    <source>
        <dbReference type="Proteomes" id="UP000499080"/>
    </source>
</evidence>
<accession>A0A4Y2IGV1</accession>